<reference evidence="5 6" key="1">
    <citation type="submission" date="2019-08" db="EMBL/GenBank/DDBJ databases">
        <title>Deep-cultivation of Planctomycetes and their phenomic and genomic characterization uncovers novel biology.</title>
        <authorList>
            <person name="Wiegand S."/>
            <person name="Jogler M."/>
            <person name="Boedeker C."/>
            <person name="Pinto D."/>
            <person name="Vollmers J."/>
            <person name="Rivas-Marin E."/>
            <person name="Kohn T."/>
            <person name="Peeters S.H."/>
            <person name="Heuer A."/>
            <person name="Rast P."/>
            <person name="Oberbeckmann S."/>
            <person name="Bunk B."/>
            <person name="Jeske O."/>
            <person name="Meyerdierks A."/>
            <person name="Storesund J.E."/>
            <person name="Kallscheuer N."/>
            <person name="Luecker S."/>
            <person name="Lage O.M."/>
            <person name="Pohl T."/>
            <person name="Merkel B.J."/>
            <person name="Hornburger P."/>
            <person name="Mueller R.-W."/>
            <person name="Bruemmer F."/>
            <person name="Labrenz M."/>
            <person name="Spormann A.M."/>
            <person name="Op Den Camp H."/>
            <person name="Overmann J."/>
            <person name="Amann R."/>
            <person name="Jetten M.S.M."/>
            <person name="Mascher T."/>
            <person name="Medema M.H."/>
            <person name="Devos D.P."/>
            <person name="Kaster A.-K."/>
            <person name="Ovreas L."/>
            <person name="Rohde M."/>
            <person name="Galperin M.Y."/>
            <person name="Jogler C."/>
        </authorList>
    </citation>
    <scope>NUCLEOTIDE SEQUENCE [LARGE SCALE GENOMIC DNA]</scope>
    <source>
        <strain evidence="5 6">LF1</strain>
    </source>
</reference>
<evidence type="ECO:0000313" key="5">
    <source>
        <dbReference type="EMBL" id="KAA1259020.1"/>
    </source>
</evidence>
<comment type="similarity">
    <text evidence="1">Belongs to the bacterial sugar transferase family.</text>
</comment>
<feature type="transmembrane region" description="Helical" evidence="2">
    <location>
        <begin position="372"/>
        <end position="393"/>
    </location>
</feature>
<evidence type="ECO:0000259" key="4">
    <source>
        <dbReference type="Pfam" id="PF02397"/>
    </source>
</evidence>
<evidence type="ECO:0000256" key="2">
    <source>
        <dbReference type="SAM" id="Phobius"/>
    </source>
</evidence>
<dbReference type="Pfam" id="PF02397">
    <property type="entry name" value="Bac_transf"/>
    <property type="match status" value="1"/>
</dbReference>
<feature type="domain" description="NAD-dependent epimerase/dehydratase" evidence="3">
    <location>
        <begin position="34"/>
        <end position="260"/>
    </location>
</feature>
<dbReference type="GO" id="GO:0102334">
    <property type="term" value="F:N,N'-diacetylbacilliosaminyl-1-phosphate transferase activity"/>
    <property type="evidence" value="ECO:0007669"/>
    <property type="project" value="UniProtKB-EC"/>
</dbReference>
<evidence type="ECO:0000313" key="6">
    <source>
        <dbReference type="Proteomes" id="UP000322699"/>
    </source>
</evidence>
<dbReference type="Pfam" id="PF01370">
    <property type="entry name" value="Epimerase"/>
    <property type="match status" value="1"/>
</dbReference>
<organism evidence="5 6">
    <name type="scientific">Rubripirellula obstinata</name>
    <dbReference type="NCBI Taxonomy" id="406547"/>
    <lineage>
        <taxon>Bacteria</taxon>
        <taxon>Pseudomonadati</taxon>
        <taxon>Planctomycetota</taxon>
        <taxon>Planctomycetia</taxon>
        <taxon>Pirellulales</taxon>
        <taxon>Pirellulaceae</taxon>
        <taxon>Rubripirellula</taxon>
    </lineage>
</organism>
<sequence>MDSTDPQTKSSSVSLEYQSTSSLEETSVSKPMLFITGATGFLGSEILRQAMLDGQRVHAVGRSLIQGEQNETLKFSQIDLASDELSADLLDGCDQVLHVAGLAHQFGKLGNDRERFQQVNVGAVNRVAEAAGQAGTKHFILISSVGVYGEGEGVRSEKANCHPEGFYAVSKFDGEKAAQEVCGRYGMTLTILRMATLYGEHDRGNVQRLIEGIDRGVIPFFGAGKNRKSLVHVQDAAAACLKVAQDFRAKQTTGTVVFNVAGEPRLMRDVYRDIRIGLGKSEAFIRIPMVCVRLPFQTLSNLPVIRSVARKIVSTLDKWSRDDAYDGSGFQQRFGFTPSVDLATGVGRQARWYRIHRQDLFRRRLAKRVFDFGLAAALLVAFSIPMMIVALLVKLTSPGPVVYYSDRVGKNNQLFPMPKFRTMRIDTPQVATHLLGDSAKWLTPIGNLLRKTSLDELPQLLSVLKGDMSFVGPRPALFNQDDLIAMRDRAGVSRLKPGITGWAQINGRDDLSLPEKVVYDQQYLLRRSIIEDIKIIFATGLQAFVGKGVRSADEADGISAWQTLQQSADRTKTIITDPESALLVSDAVATLGWEVSIHSLRKSESLPDLIQDLAAEQYGRVLLIMPKKLLEKLDKFCCPQQIANRLPCLNRVEIEDSRRGCFSDQQIDGSMRMHLSCRLRDFE</sequence>
<dbReference type="Proteomes" id="UP000322699">
    <property type="component" value="Unassembled WGS sequence"/>
</dbReference>
<dbReference type="InterPro" id="IPR001509">
    <property type="entry name" value="Epimerase_deHydtase"/>
</dbReference>
<dbReference type="Gene3D" id="3.40.50.720">
    <property type="entry name" value="NAD(P)-binding Rossmann-like Domain"/>
    <property type="match status" value="1"/>
</dbReference>
<keyword evidence="5" id="KW-0808">Transferase</keyword>
<accession>A0A5B1CHH7</accession>
<dbReference type="OrthoDB" id="9766874at2"/>
<keyword evidence="6" id="KW-1185">Reference proteome</keyword>
<proteinExistence type="inferred from homology"/>
<name>A0A5B1CHH7_9BACT</name>
<evidence type="ECO:0000259" key="3">
    <source>
        <dbReference type="Pfam" id="PF01370"/>
    </source>
</evidence>
<dbReference type="PANTHER" id="PTHR30576">
    <property type="entry name" value="COLANIC BIOSYNTHESIS UDP-GLUCOSE LIPID CARRIER TRANSFERASE"/>
    <property type="match status" value="1"/>
</dbReference>
<gene>
    <name evidence="5" type="primary">pglC</name>
    <name evidence="5" type="ORF">LF1_15450</name>
</gene>
<dbReference type="EC" id="2.7.8.36" evidence="5"/>
<dbReference type="RefSeq" id="WP_068260298.1">
    <property type="nucleotide sequence ID" value="NZ_LWSK01000015.1"/>
</dbReference>
<keyword evidence="2" id="KW-0472">Membrane</keyword>
<evidence type="ECO:0000256" key="1">
    <source>
        <dbReference type="ARBA" id="ARBA00006464"/>
    </source>
</evidence>
<dbReference type="PANTHER" id="PTHR30576:SF10">
    <property type="entry name" value="SLL5057 PROTEIN"/>
    <property type="match status" value="1"/>
</dbReference>
<dbReference type="InterPro" id="IPR003362">
    <property type="entry name" value="Bact_transf"/>
</dbReference>
<dbReference type="EMBL" id="VRLW01000001">
    <property type="protein sequence ID" value="KAA1259020.1"/>
    <property type="molecule type" value="Genomic_DNA"/>
</dbReference>
<dbReference type="InterPro" id="IPR036291">
    <property type="entry name" value="NAD(P)-bd_dom_sf"/>
</dbReference>
<dbReference type="AlphaFoldDB" id="A0A5B1CHH7"/>
<protein>
    <submittedName>
        <fullName evidence="5">Undecaprenyl phosphate N,N'-diacetylbacillosamine 1-phosphate transferase</fullName>
        <ecNumber evidence="5">2.7.8.36</ecNumber>
    </submittedName>
</protein>
<feature type="domain" description="Bacterial sugar transferase" evidence="4">
    <location>
        <begin position="367"/>
        <end position="542"/>
    </location>
</feature>
<dbReference type="SUPFAM" id="SSF51735">
    <property type="entry name" value="NAD(P)-binding Rossmann-fold domains"/>
    <property type="match status" value="1"/>
</dbReference>
<keyword evidence="2" id="KW-0812">Transmembrane</keyword>
<keyword evidence="2" id="KW-1133">Transmembrane helix</keyword>
<comment type="caution">
    <text evidence="5">The sequence shown here is derived from an EMBL/GenBank/DDBJ whole genome shotgun (WGS) entry which is preliminary data.</text>
</comment>